<gene>
    <name evidence="1" type="ORF">FJR39_24530</name>
</gene>
<evidence type="ECO:0000313" key="1">
    <source>
        <dbReference type="EMBL" id="MTJ46097.1"/>
    </source>
</evidence>
<protein>
    <submittedName>
        <fullName evidence="1">TolC family protein</fullName>
    </submittedName>
</protein>
<name>A0ACC7SFK2_DOLFA</name>
<reference evidence="2" key="1">
    <citation type="journal article" date="2020" name="Toxins">
        <title>Phylogenomic Analysis of Secondary Metabolism in the Toxic Cyanobacterial Genera Anabaena, Dolichospermum and Aphanizomenon.</title>
        <authorList>
            <person name="Oesterholm J."/>
            <person name="Popin R.V."/>
            <person name="Fewer D.P."/>
            <person name="Sivonen K."/>
        </authorList>
    </citation>
    <scope>NUCLEOTIDE SEQUENCE [LARGE SCALE GENOMIC DNA]</scope>
    <source>
        <strain evidence="2">UHCC 0037</strain>
    </source>
</reference>
<evidence type="ECO:0000313" key="2">
    <source>
        <dbReference type="Proteomes" id="UP001517388"/>
    </source>
</evidence>
<keyword evidence="2" id="KW-1185">Reference proteome</keyword>
<sequence length="481" mass="53337">MLSILQVLIMLTHRCMVVVSINFVIVLGNIGSGVAQLPDDLNPSNNPLQLPSLPEEVTIQRTQPVTLQQALELARQNNSELQVALYQVERSRAALREVQAGMYPSVTLSADLSRVQSAFNQLSTEQRQAQLSFTQNFFSSQDEHTTTTFSGTVQVIYGLYNYGPGSSSRGAAKEQVGVDELEVERLSEEIRLNVTIDYYNLQQADEQVGIAQSSVGNSTAILSDAIALERAGVDTRFDVLRSQVNLANAQQDLSNAISRQQIARRRLATRLSLAQSVNISAADPVKLAGLWNLTLEQTVISAFQNRPELTQRLAERNIARFRQKRAISRLKPEIRFVADYELENVLNDDISITNGNSLGVKSTLRLFDGGTTKAQVSQQGVQARIAETQFTNQLHNIRFEVEQAYWQLQSNLENVQTANVALELAKEALRLARLRFQAGVGTQTDVINAVTDLTRADGKRVQAILDYNRALAQLQRAVTSR</sequence>
<comment type="caution">
    <text evidence="1">The sequence shown here is derived from an EMBL/GenBank/DDBJ whole genome shotgun (WGS) entry which is preliminary data.</text>
</comment>
<dbReference type="EMBL" id="VILF01000007">
    <property type="protein sequence ID" value="MTJ46097.1"/>
    <property type="molecule type" value="Genomic_DNA"/>
</dbReference>
<dbReference type="Proteomes" id="UP001517388">
    <property type="component" value="Unassembled WGS sequence"/>
</dbReference>
<organism evidence="1 2">
    <name type="scientific">Dolichospermum flos-aquae UHCC 0037</name>
    <dbReference type="NCBI Taxonomy" id="2590026"/>
    <lineage>
        <taxon>Bacteria</taxon>
        <taxon>Bacillati</taxon>
        <taxon>Cyanobacteriota</taxon>
        <taxon>Cyanophyceae</taxon>
        <taxon>Nostocales</taxon>
        <taxon>Aphanizomenonaceae</taxon>
        <taxon>Dolichospermum</taxon>
    </lineage>
</organism>
<proteinExistence type="predicted"/>
<accession>A0ACC7SFK2</accession>